<dbReference type="SUPFAM" id="SSF144232">
    <property type="entry name" value="HIT/MYND zinc finger-like"/>
    <property type="match status" value="1"/>
</dbReference>
<evidence type="ECO:0000256" key="1">
    <source>
        <dbReference type="ARBA" id="ARBA00022723"/>
    </source>
</evidence>
<keyword evidence="2 4" id="KW-0863">Zinc-finger</keyword>
<evidence type="ECO:0000256" key="4">
    <source>
        <dbReference type="PROSITE-ProRule" id="PRU00134"/>
    </source>
</evidence>
<dbReference type="Proteomes" id="UP000663850">
    <property type="component" value="Unassembled WGS sequence"/>
</dbReference>
<dbReference type="EMBL" id="CAJMWZ010004112">
    <property type="protein sequence ID" value="CAE6484603.1"/>
    <property type="molecule type" value="Genomic_DNA"/>
</dbReference>
<proteinExistence type="predicted"/>
<gene>
    <name evidence="6" type="ORF">RDB_LOCUS78473</name>
</gene>
<sequence>MNPYGPPLSEYPAIFSQRFPHIDPWTQEDTKQFLIIKHEIPDQSLSELALLERILRHTQIYQYLGRVPMCPEGANPFRYYLGKLQEYTAKHKLFSHYYGFLCVHMIARMFHVGILAYYEALPHLMYKGELKFDPTERDDCSIQLADVGALTFERQHPGPGFKKVVEFYPKDAEMLFNLIWSDRKSFMVICGLTHMRGWSSLFHVLWMYLRDLEVTRADQYCKGLRHLLMRYSLVASFRERELAIKTILAIEDTFPIGGQEFMFIPVDQEDARNVLNIFREYLKPTDGDPNSRAVYSIFDLVFYSALYLGQDEVVSLLEMILRQAWSFFELDLRQNITHKIKDAFIYGARAIWTVGSIFEDLNYASLEQRTVAITAGSGNELTIAEVDAKKLVRNVEPVMDALSHLTFPDIPEMEQIWRGLYQFIDLQHKLTSSGPVSNRILMCQRLWSKVGTAFKFRPQGAKRNLCMNPRCPDPDPIAGTRLSCGQCCWVYYCSSQCQALHWLGASQDSHRRQCIPIGL</sequence>
<evidence type="ECO:0000259" key="5">
    <source>
        <dbReference type="PROSITE" id="PS50865"/>
    </source>
</evidence>
<evidence type="ECO:0000256" key="2">
    <source>
        <dbReference type="ARBA" id="ARBA00022771"/>
    </source>
</evidence>
<evidence type="ECO:0000313" key="7">
    <source>
        <dbReference type="Proteomes" id="UP000663850"/>
    </source>
</evidence>
<organism evidence="6 7">
    <name type="scientific">Rhizoctonia solani</name>
    <dbReference type="NCBI Taxonomy" id="456999"/>
    <lineage>
        <taxon>Eukaryota</taxon>
        <taxon>Fungi</taxon>
        <taxon>Dikarya</taxon>
        <taxon>Basidiomycota</taxon>
        <taxon>Agaricomycotina</taxon>
        <taxon>Agaricomycetes</taxon>
        <taxon>Cantharellales</taxon>
        <taxon>Ceratobasidiaceae</taxon>
        <taxon>Rhizoctonia</taxon>
    </lineage>
</organism>
<accession>A0A8H3CKJ9</accession>
<comment type="caution">
    <text evidence="6">The sequence shown here is derived from an EMBL/GenBank/DDBJ whole genome shotgun (WGS) entry which is preliminary data.</text>
</comment>
<evidence type="ECO:0000256" key="3">
    <source>
        <dbReference type="ARBA" id="ARBA00022833"/>
    </source>
</evidence>
<name>A0A8H3CKJ9_9AGAM</name>
<keyword evidence="1" id="KW-0479">Metal-binding</keyword>
<feature type="domain" description="MYND-type" evidence="5">
    <location>
        <begin position="468"/>
        <end position="514"/>
    </location>
</feature>
<keyword evidence="3" id="KW-0862">Zinc</keyword>
<reference evidence="6" key="1">
    <citation type="submission" date="2021-01" db="EMBL/GenBank/DDBJ databases">
        <authorList>
            <person name="Kaushik A."/>
        </authorList>
    </citation>
    <scope>NUCLEOTIDE SEQUENCE</scope>
    <source>
        <strain evidence="6">Type strain: AG8-Rh-89/</strain>
    </source>
</reference>
<dbReference type="AlphaFoldDB" id="A0A8H3CKJ9"/>
<dbReference type="PROSITE" id="PS50865">
    <property type="entry name" value="ZF_MYND_2"/>
    <property type="match status" value="1"/>
</dbReference>
<dbReference type="InterPro" id="IPR002893">
    <property type="entry name" value="Znf_MYND"/>
</dbReference>
<protein>
    <recommendedName>
        <fullName evidence="5">MYND-type domain-containing protein</fullName>
    </recommendedName>
</protein>
<evidence type="ECO:0000313" key="6">
    <source>
        <dbReference type="EMBL" id="CAE6484603.1"/>
    </source>
</evidence>
<dbReference type="GO" id="GO:0008270">
    <property type="term" value="F:zinc ion binding"/>
    <property type="evidence" value="ECO:0007669"/>
    <property type="project" value="UniProtKB-KW"/>
</dbReference>